<dbReference type="GO" id="GO:0106435">
    <property type="term" value="F:carboxylesterase activity"/>
    <property type="evidence" value="ECO:0007669"/>
    <property type="project" value="UniProtKB-EC"/>
</dbReference>
<dbReference type="Pfam" id="PF22336">
    <property type="entry name" value="RhiE-like_linker"/>
    <property type="match status" value="1"/>
</dbReference>
<dbReference type="InterPro" id="IPR020806">
    <property type="entry name" value="PKS_PP-bd"/>
</dbReference>
<feature type="domain" description="Carrier" evidence="10">
    <location>
        <begin position="2"/>
        <end position="78"/>
    </location>
</feature>
<evidence type="ECO:0000256" key="1">
    <source>
        <dbReference type="ARBA" id="ARBA00004496"/>
    </source>
</evidence>
<reference evidence="12" key="1">
    <citation type="submission" date="2013-07" db="EMBL/GenBank/DDBJ databases">
        <title>Sub-species coevolution in mutualistic symbiosis.</title>
        <authorList>
            <person name="Murfin K."/>
            <person name="Klassen J."/>
            <person name="Lee M."/>
            <person name="Forst S."/>
            <person name="Stock P."/>
            <person name="Goodrich-Blair H."/>
        </authorList>
    </citation>
    <scope>NUCLEOTIDE SEQUENCE [LARGE SCALE GENOMIC DNA]</scope>
    <source>
        <strain evidence="12">Feltiae Moldova</strain>
    </source>
</reference>
<dbReference type="RefSeq" id="WP_051863069.1">
    <property type="nucleotide sequence ID" value="NZ_CAWLWD010000175.1"/>
</dbReference>
<protein>
    <submittedName>
        <fullName evidence="12">Putative Carboxylesterase</fullName>
        <ecNumber evidence="12">3.1.1.1</ecNumber>
    </submittedName>
</protein>
<accession>A0A077NS60</accession>
<dbReference type="Pfam" id="PF08659">
    <property type="entry name" value="KR"/>
    <property type="match status" value="1"/>
</dbReference>
<dbReference type="SMART" id="SM01294">
    <property type="entry name" value="PKS_PP_betabranch"/>
    <property type="match status" value="1"/>
</dbReference>
<dbReference type="Pfam" id="PF16197">
    <property type="entry name" value="KAsynt_C_assoc"/>
    <property type="match status" value="1"/>
</dbReference>
<dbReference type="PROSITE" id="PS00012">
    <property type="entry name" value="PHOSPHOPANTETHEINE"/>
    <property type="match status" value="1"/>
</dbReference>
<keyword evidence="8" id="KW-0677">Repeat</keyword>
<evidence type="ECO:0000259" key="10">
    <source>
        <dbReference type="PROSITE" id="PS50075"/>
    </source>
</evidence>
<dbReference type="Pfam" id="PF00109">
    <property type="entry name" value="ketoacyl-synt"/>
    <property type="match status" value="1"/>
</dbReference>
<evidence type="ECO:0000256" key="5">
    <source>
        <dbReference type="ARBA" id="ARBA00022490"/>
    </source>
</evidence>
<evidence type="ECO:0000313" key="12">
    <source>
        <dbReference type="EMBL" id="CDH01343.1"/>
    </source>
</evidence>
<name>A0A077NS60_XENBV</name>
<feature type="domain" description="Ketosynthase family 3 (KS3)" evidence="11">
    <location>
        <begin position="141"/>
        <end position="567"/>
    </location>
</feature>
<comment type="caution">
    <text evidence="12">The sequence shown here is derived from an EMBL/GenBank/DDBJ whole genome shotgun (WGS) entry which is preliminary data.</text>
</comment>
<dbReference type="GO" id="GO:0004312">
    <property type="term" value="F:fatty acid synthase activity"/>
    <property type="evidence" value="ECO:0007669"/>
    <property type="project" value="TreeGrafter"/>
</dbReference>
<evidence type="ECO:0000256" key="8">
    <source>
        <dbReference type="ARBA" id="ARBA00022737"/>
    </source>
</evidence>
<dbReference type="GO" id="GO:0031177">
    <property type="term" value="F:phosphopantetheine binding"/>
    <property type="evidence" value="ECO:0007669"/>
    <property type="project" value="InterPro"/>
</dbReference>
<dbReference type="Gene3D" id="3.40.50.720">
    <property type="entry name" value="NAD(P)-binding Rossmann-like Domain"/>
    <property type="match status" value="1"/>
</dbReference>
<dbReference type="PANTHER" id="PTHR43775:SF37">
    <property type="entry name" value="SI:DKEY-61P9.11"/>
    <property type="match status" value="1"/>
</dbReference>
<dbReference type="Gene3D" id="3.30.70.3290">
    <property type="match status" value="1"/>
</dbReference>
<evidence type="ECO:0000256" key="3">
    <source>
        <dbReference type="ARBA" id="ARBA00006484"/>
    </source>
</evidence>
<dbReference type="Gene3D" id="3.40.50.1820">
    <property type="entry name" value="alpha/beta hydrolase"/>
    <property type="match status" value="1"/>
</dbReference>
<dbReference type="InterPro" id="IPR014030">
    <property type="entry name" value="Ketoacyl_synth_N"/>
</dbReference>
<keyword evidence="4" id="KW-0596">Phosphopantetheine</keyword>
<dbReference type="InterPro" id="IPR032821">
    <property type="entry name" value="PKS_assoc"/>
</dbReference>
<keyword evidence="6" id="KW-0597">Phosphoprotein</keyword>
<dbReference type="GO" id="GO:0005886">
    <property type="term" value="C:plasma membrane"/>
    <property type="evidence" value="ECO:0007669"/>
    <property type="project" value="TreeGrafter"/>
</dbReference>
<dbReference type="SMART" id="SM00825">
    <property type="entry name" value="PKS_KS"/>
    <property type="match status" value="1"/>
</dbReference>
<dbReference type="Pfam" id="PF00561">
    <property type="entry name" value="Abhydrolase_1"/>
    <property type="match status" value="1"/>
</dbReference>
<dbReference type="GO" id="GO:0005737">
    <property type="term" value="C:cytoplasm"/>
    <property type="evidence" value="ECO:0007669"/>
    <property type="project" value="UniProtKB-SubCell"/>
</dbReference>
<dbReference type="Gene3D" id="1.10.1200.10">
    <property type="entry name" value="ACP-like"/>
    <property type="match status" value="2"/>
</dbReference>
<keyword evidence="7" id="KW-0808">Transferase</keyword>
<dbReference type="EMBL" id="CBSV010000120">
    <property type="protein sequence ID" value="CDH01343.1"/>
    <property type="molecule type" value="Genomic_DNA"/>
</dbReference>
<dbReference type="InterPro" id="IPR000073">
    <property type="entry name" value="AB_hydrolase_1"/>
</dbReference>
<evidence type="ECO:0000256" key="9">
    <source>
        <dbReference type="ARBA" id="ARBA00054155"/>
    </source>
</evidence>
<dbReference type="InterPro" id="IPR050091">
    <property type="entry name" value="PKS_NRPS_Biosynth_Enz"/>
</dbReference>
<keyword evidence="12" id="KW-0378">Hydrolase</keyword>
<dbReference type="SUPFAM" id="SSF53474">
    <property type="entry name" value="alpha/beta-Hydrolases"/>
    <property type="match status" value="1"/>
</dbReference>
<evidence type="ECO:0000259" key="11">
    <source>
        <dbReference type="PROSITE" id="PS52004"/>
    </source>
</evidence>
<dbReference type="Pfam" id="PF00550">
    <property type="entry name" value="PP-binding"/>
    <property type="match status" value="2"/>
</dbReference>
<dbReference type="InterPro" id="IPR036291">
    <property type="entry name" value="NAD(P)-bd_dom_sf"/>
</dbReference>
<dbReference type="InterPro" id="IPR009081">
    <property type="entry name" value="PP-bd_ACP"/>
</dbReference>
<comment type="pathway">
    <text evidence="2">Antibiotic biosynthesis.</text>
</comment>
<feature type="domain" description="Carrier" evidence="10">
    <location>
        <begin position="1550"/>
        <end position="1626"/>
    </location>
</feature>
<organism evidence="12">
    <name type="scientific">Xenorhabdus bovienii str. feltiae Moldova</name>
    <dbReference type="NCBI Taxonomy" id="1398200"/>
    <lineage>
        <taxon>Bacteria</taxon>
        <taxon>Pseudomonadati</taxon>
        <taxon>Pseudomonadota</taxon>
        <taxon>Gammaproteobacteria</taxon>
        <taxon>Enterobacterales</taxon>
        <taxon>Morganellaceae</taxon>
        <taxon>Xenorhabdus</taxon>
    </lineage>
</organism>
<dbReference type="InterPro" id="IPR054514">
    <property type="entry name" value="RhiE-like_linker"/>
</dbReference>
<dbReference type="InterPro" id="IPR006162">
    <property type="entry name" value="Ppantetheine_attach_site"/>
</dbReference>
<dbReference type="InterPro" id="IPR057326">
    <property type="entry name" value="KR_dom"/>
</dbReference>
<dbReference type="Proteomes" id="UP000028487">
    <property type="component" value="Unassembled WGS sequence"/>
</dbReference>
<evidence type="ECO:0000256" key="4">
    <source>
        <dbReference type="ARBA" id="ARBA00022450"/>
    </source>
</evidence>
<dbReference type="Pfam" id="PF02801">
    <property type="entry name" value="Ketoacyl-synt_C"/>
    <property type="match status" value="1"/>
</dbReference>
<dbReference type="InterPro" id="IPR020841">
    <property type="entry name" value="PKS_Beta-ketoAc_synthase_dom"/>
</dbReference>
<gene>
    <name evidence="12" type="ORF">XBFM1_2060010</name>
</gene>
<dbReference type="InterPro" id="IPR036736">
    <property type="entry name" value="ACP-like_sf"/>
</dbReference>
<dbReference type="FunFam" id="3.40.47.10:FF:000019">
    <property type="entry name" value="Polyketide synthase type I"/>
    <property type="match status" value="1"/>
</dbReference>
<comment type="function">
    <text evidence="9">Involved in production of the polyketide antibiotic thailandamide.</text>
</comment>
<dbReference type="PANTHER" id="PTHR43775">
    <property type="entry name" value="FATTY ACID SYNTHASE"/>
    <property type="match status" value="1"/>
</dbReference>
<dbReference type="SUPFAM" id="SSF47336">
    <property type="entry name" value="ACP-like"/>
    <property type="match status" value="2"/>
</dbReference>
<evidence type="ECO:0000256" key="7">
    <source>
        <dbReference type="ARBA" id="ARBA00022679"/>
    </source>
</evidence>
<dbReference type="SUPFAM" id="SSF51735">
    <property type="entry name" value="NAD(P)-binding Rossmann-fold domains"/>
    <property type="match status" value="2"/>
</dbReference>
<comment type="similarity">
    <text evidence="3">Belongs to the short-chain dehydrogenases/reductases (SDR) family.</text>
</comment>
<dbReference type="InterPro" id="IPR016039">
    <property type="entry name" value="Thiolase-like"/>
</dbReference>
<proteinExistence type="inferred from homology"/>
<evidence type="ECO:0000256" key="6">
    <source>
        <dbReference type="ARBA" id="ARBA00022553"/>
    </source>
</evidence>
<dbReference type="CDD" id="cd08953">
    <property type="entry name" value="KR_2_SDR_x"/>
    <property type="match status" value="1"/>
</dbReference>
<dbReference type="InterPro" id="IPR013968">
    <property type="entry name" value="PKS_KR"/>
</dbReference>
<dbReference type="HOGENOM" id="CLU_001787_0_0_6"/>
<evidence type="ECO:0000256" key="2">
    <source>
        <dbReference type="ARBA" id="ARBA00004792"/>
    </source>
</evidence>
<keyword evidence="5" id="KW-0963">Cytoplasm</keyword>
<dbReference type="PROSITE" id="PS52004">
    <property type="entry name" value="KS3_2"/>
    <property type="match status" value="1"/>
</dbReference>
<dbReference type="SMART" id="SM00822">
    <property type="entry name" value="PKS_KR"/>
    <property type="match status" value="1"/>
</dbReference>
<dbReference type="CDD" id="cd00833">
    <property type="entry name" value="PKS"/>
    <property type="match status" value="1"/>
</dbReference>
<dbReference type="SMART" id="SM00823">
    <property type="entry name" value="PKS_PP"/>
    <property type="match status" value="2"/>
</dbReference>
<dbReference type="InterPro" id="IPR029058">
    <property type="entry name" value="AB_hydrolase_fold"/>
</dbReference>
<dbReference type="GO" id="GO:0006633">
    <property type="term" value="P:fatty acid biosynthetic process"/>
    <property type="evidence" value="ECO:0007669"/>
    <property type="project" value="TreeGrafter"/>
</dbReference>
<dbReference type="SUPFAM" id="SSF53901">
    <property type="entry name" value="Thiolase-like"/>
    <property type="match status" value="1"/>
</dbReference>
<dbReference type="EC" id="3.1.1.1" evidence="12"/>
<sequence>MQSKKHMYQLVRNAVAAETQLPLASLDDNAAFDDYGIESVMSVAIVRRLEDTLGDLSKSLLFEFPSIKTLADYLSEEFAEKLAAEPQPATPTVAITVAPQPKAEETTPVGGIVPPILMALMPPDEPAVAAAPDAASLAHDDDDIAIIGLAGRFPQADDVEAFWENLLAGRDCITTVPEHLWDWRDYWDERKGVNGKSYLKWGGFLSDNRTFDPLFFGISKLEAEGMDPQERVFLETVHHTFEDAGYNREKLKEYRVGLYVGIMWGQYQLYGAMDASAGASYASIANRASYFFDLRGPSIALDTMCSGSMTSVHLACESLWRGESHMAIAGGVNLTTHPNKYFVLSKTGFASPQGRCKPFSEEGDGYVPSEGVGALLLKPLRLAEQEGDRIYGVIKASSINHGGKVNGFTVPNAQSQESLITYALRQGRINPTDISYVEAHAAGTALGDPIEVRGLTSAWGQYTDDKKFCAIGSVKSNVGHMESAASFGSIVKVLKQFQHKTLVPSIHLEQVNTNIQFEKTPFYLQTEVSPWRSQLLAGREGQREKPRMAAINAFGAGGANAHLILEEYAVSMEEYVEPAERVFIYSARTPTALQALLQSHLAFVRQLMVPPNSKPVSMGVLACLSALTDISTELLGDDDRLDTLLKVEEARQQFIQQLYQHFNRLITADVLQRCHTVSDIVTVIAQQLHPECVFTPQDEARKLASIAWTLQRGRNAMAHRIGIVADSLENLVQRLEQALSGKEDPAIAIGHVRDTRVTVVRNAQDREFIRTLLQQNKLSRVAQLWCQGENVDWLSSYTQRPELTALPLYPFAREICWAEQAHPSTSVLSTAPATSSSLLAALNLSDSVGHVGVNFHVEIPPVLKQQKLNWLLGKMLESGALLGDAYSLRLQHVNRTVLEQQQGTLRLALEPEKDGNMRLACYAKHNVPLALATLTASSLIPADRLTLDVKKFLNGKSTEFSLYTCQTSSVDGIYQHVISTIAERSGLNAQDDLSGPIFNQIHCLRPLEKTGSIILRQREERLAEVYVFNDQHQLTLWGSAGDEIMSEAENVESLLYRPSYQPIEIAGSPQRMLPTATRLVVYPAGCTFPLKIYLAEAGLTDCYFIAYSTGQSTQLLSDQEWLLDADSPTDIPLCLQHISGLDEVFFWGAGLLHSSGVKAVSARQELALLHQLTQATRENNTVLRIFTQLAESVQPGEEAVPNSGALSGYFRSLVREYPKAELSLLDGDWSDHSPAFSQLYTRLYVNGSWPENHELFLRGDRFLQREIVPVETLPAATKEQFRQGGVYLIIGGVGVVGQQISRYLAECYGATLVWFGRSQPEALHQQAIADINALGGHCYYYCVGVQDSVALAAGIASAEAEHGMFHGVFHLAMTRQILRINQLDNDTLRQQTAAKLDGSDYLAALFKSRQLDFLLLFSSAEGWVGSAGWSTYAAGCAYQNQAVSYWRSQGVPAHTISWGFWEGVEENLVAMLQNKGIRFITPARGIEIIRRVLSHDLPNVIAVDAKPEVLRQMGFSVTHEEEVTTQVVVQPDPPSEAPAKPIMDEDGKIPEPLTLVDSLVTLFADVLKLNVEEIDPAEDMLNYGVDSLIVLNIQTELENRAGSVGVGLLLENQTINDIAQVMLRDYPQESARLMHATPQTEDHSVKITPEVASVQEEIPLNGALWLRKMPLSEGSRFLIQYGEHYQSKTLRDVQPVTIDNSEPINEMLLHGVVNTGEGEIEVFSCGQGAPVVLMPAVALTAATWLPLLQSNLRHKYQFIILHPPGYGISTPIAESNMAGTARSMFAALTQLGIDRPFHLVGSCLGCAASLLMAKNEPQRIASLTLVGGFHDTSDLNVSDPATMGAAEFEALASSAVATLRADFQAIIDALGEGEQEAVQRIEQRRDLLLNSQHVNFLVALRYLNEMMSVSLLPWLPEIHVPTHCVFGDLDVIINPRHSHDFSQGLQDARLTCIPGSAHFPYLTHDTQFTPVLEAFVDEHEQQWAVAETGREVSDATA</sequence>
<dbReference type="GO" id="GO:0071770">
    <property type="term" value="P:DIM/DIP cell wall layer assembly"/>
    <property type="evidence" value="ECO:0007669"/>
    <property type="project" value="TreeGrafter"/>
</dbReference>
<comment type="subcellular location">
    <subcellularLocation>
        <location evidence="1">Cytoplasm</location>
    </subcellularLocation>
</comment>
<dbReference type="Gene3D" id="3.40.47.10">
    <property type="match status" value="1"/>
</dbReference>
<dbReference type="PROSITE" id="PS50075">
    <property type="entry name" value="CARRIER"/>
    <property type="match status" value="2"/>
</dbReference>
<dbReference type="InterPro" id="IPR014031">
    <property type="entry name" value="Ketoacyl_synth_C"/>
</dbReference>